<evidence type="ECO:0000259" key="1">
    <source>
        <dbReference type="PROSITE" id="PS50995"/>
    </source>
</evidence>
<organism evidence="2 3">
    <name type="scientific">Paracoccus yeei</name>
    <dbReference type="NCBI Taxonomy" id="147645"/>
    <lineage>
        <taxon>Bacteria</taxon>
        <taxon>Pseudomonadati</taxon>
        <taxon>Pseudomonadota</taxon>
        <taxon>Alphaproteobacteria</taxon>
        <taxon>Rhodobacterales</taxon>
        <taxon>Paracoccaceae</taxon>
        <taxon>Paracoccus</taxon>
    </lineage>
</organism>
<keyword evidence="3" id="KW-1185">Reference proteome</keyword>
<accession>A0A1V0GZG7</accession>
<dbReference type="KEGG" id="pye:A6J80_23220"/>
<reference evidence="2" key="1">
    <citation type="submission" date="2017-12" db="EMBL/GenBank/DDBJ databases">
        <title>FDA dAtabase for Regulatory Grade micrObial Sequences (FDA-ARGOS): Supporting development and validation of Infectious Disease Dx tests.</title>
        <authorList>
            <person name="Campos J."/>
            <person name="Goldberg B."/>
            <person name="Tallon L."/>
            <person name="Sadzewicz L."/>
            <person name="Sengamalay N."/>
            <person name="Ott S."/>
            <person name="Godinez A."/>
            <person name="Nagaraj S."/>
            <person name="Vyas G."/>
            <person name="Aluvathingal J."/>
            <person name="Nadendla S."/>
            <person name="Geyer C."/>
            <person name="Nandy P."/>
            <person name="Hobson J."/>
            <person name="Sichtig H."/>
        </authorList>
    </citation>
    <scope>NUCLEOTIDE SEQUENCE</scope>
    <source>
        <strain evidence="2">FDAARGOS_252</strain>
        <plasmid evidence="2">unnamed7</plasmid>
    </source>
</reference>
<dbReference type="AlphaFoldDB" id="A0A1V0GZG7"/>
<dbReference type="PRINTS" id="PR00598">
    <property type="entry name" value="HTHMARR"/>
</dbReference>
<dbReference type="RefSeq" id="WP_080623401.1">
    <property type="nucleotide sequence ID" value="NZ_CAWMZI010000008.1"/>
</dbReference>
<dbReference type="InterPro" id="IPR036390">
    <property type="entry name" value="WH_DNA-bd_sf"/>
</dbReference>
<name>A0A1V0GZG7_9RHOB</name>
<dbReference type="PROSITE" id="PS50995">
    <property type="entry name" value="HTH_MARR_2"/>
    <property type="match status" value="1"/>
</dbReference>
<dbReference type="InterPro" id="IPR000835">
    <property type="entry name" value="HTH_MarR-typ"/>
</dbReference>
<sequence>MTDQSDEYRLDDQVGFLLRKAYQHHIAICNEHDAGRLTPVQFSTLYRLANEPGPISQNALGRLVAMDAATTKGVVTRLKERGLIETRQDDGDKRRYSLSTTAEGRAVLTEALPVMQQITRETLAPLTAAEQRTLLRLLRKLC</sequence>
<proteinExistence type="predicted"/>
<dbReference type="Proteomes" id="UP000191257">
    <property type="component" value="Plasmid unnamed7"/>
</dbReference>
<dbReference type="SMART" id="SM00347">
    <property type="entry name" value="HTH_MARR"/>
    <property type="match status" value="1"/>
</dbReference>
<dbReference type="SUPFAM" id="SSF46785">
    <property type="entry name" value="Winged helix' DNA-binding domain"/>
    <property type="match status" value="1"/>
</dbReference>
<dbReference type="EMBL" id="CP020447">
    <property type="protein sequence ID" value="ARC39180.1"/>
    <property type="molecule type" value="Genomic_DNA"/>
</dbReference>
<dbReference type="Pfam" id="PF12802">
    <property type="entry name" value="MarR_2"/>
    <property type="match status" value="1"/>
</dbReference>
<keyword evidence="2" id="KW-0614">Plasmid</keyword>
<evidence type="ECO:0000313" key="3">
    <source>
        <dbReference type="Proteomes" id="UP000191257"/>
    </source>
</evidence>
<dbReference type="InterPro" id="IPR036388">
    <property type="entry name" value="WH-like_DNA-bd_sf"/>
</dbReference>
<dbReference type="GO" id="GO:0003700">
    <property type="term" value="F:DNA-binding transcription factor activity"/>
    <property type="evidence" value="ECO:0007669"/>
    <property type="project" value="InterPro"/>
</dbReference>
<gene>
    <name evidence="2" type="ORF">A6J80_23220</name>
</gene>
<feature type="domain" description="HTH marR-type" evidence="1">
    <location>
        <begin position="11"/>
        <end position="142"/>
    </location>
</feature>
<protein>
    <submittedName>
        <fullName evidence="2">MarR family transcriptional regulator</fullName>
    </submittedName>
</protein>
<dbReference type="GO" id="GO:0006950">
    <property type="term" value="P:response to stress"/>
    <property type="evidence" value="ECO:0007669"/>
    <property type="project" value="TreeGrafter"/>
</dbReference>
<dbReference type="PANTHER" id="PTHR33164">
    <property type="entry name" value="TRANSCRIPTIONAL REGULATOR, MARR FAMILY"/>
    <property type="match status" value="1"/>
</dbReference>
<geneLocation type="plasmid" evidence="2 3">
    <name>unnamed7</name>
</geneLocation>
<dbReference type="InterPro" id="IPR039422">
    <property type="entry name" value="MarR/SlyA-like"/>
</dbReference>
<dbReference type="PANTHER" id="PTHR33164:SF95">
    <property type="entry name" value="TRANSCRIPTIONAL REGULATOR"/>
    <property type="match status" value="1"/>
</dbReference>
<evidence type="ECO:0000313" key="2">
    <source>
        <dbReference type="EMBL" id="ARC39180.1"/>
    </source>
</evidence>
<dbReference type="Gene3D" id="1.10.10.10">
    <property type="entry name" value="Winged helix-like DNA-binding domain superfamily/Winged helix DNA-binding domain"/>
    <property type="match status" value="1"/>
</dbReference>